<dbReference type="Pfam" id="PF10627">
    <property type="entry name" value="CsgE"/>
    <property type="match status" value="1"/>
</dbReference>
<dbReference type="Proteomes" id="UP000175989">
    <property type="component" value="Unassembled WGS sequence"/>
</dbReference>
<dbReference type="OrthoDB" id="6869495at2"/>
<evidence type="ECO:0000256" key="2">
    <source>
        <dbReference type="ARBA" id="ARBA00014024"/>
    </source>
</evidence>
<proteinExistence type="predicted"/>
<evidence type="ECO:0000313" key="6">
    <source>
        <dbReference type="Proteomes" id="UP000175989"/>
    </source>
</evidence>
<name>A0A1E7X670_9BURK</name>
<reference evidence="6" key="1">
    <citation type="journal article" date="2016" name="Front. Microbiol.">
        <title>Molecular Keys to the Janthinobacterium and Duganella spp. Interaction with the Plant Pathogen Fusarium graminearum.</title>
        <authorList>
            <person name="Haack F.S."/>
            <person name="Poehlein A."/>
            <person name="Kroger C."/>
            <person name="Voigt C.A."/>
            <person name="Piepenbring M."/>
            <person name="Bode H.B."/>
            <person name="Daniel R."/>
            <person name="Schafer W."/>
            <person name="Streit W.R."/>
        </authorList>
    </citation>
    <scope>NUCLEOTIDE SEQUENCE [LARGE SCALE GENOMIC DNA]</scope>
    <source>
        <strain evidence="6">T54</strain>
    </source>
</reference>
<dbReference type="InterPro" id="IPR018900">
    <property type="entry name" value="Curli_CsgE"/>
</dbReference>
<evidence type="ECO:0000256" key="3">
    <source>
        <dbReference type="ARBA" id="ARBA00022729"/>
    </source>
</evidence>
<feature type="chain" id="PRO_5009208420" description="Curli production assembly/transport component CsgE" evidence="4">
    <location>
        <begin position="21"/>
        <end position="133"/>
    </location>
</feature>
<keyword evidence="6" id="KW-1185">Reference proteome</keyword>
<feature type="signal peptide" evidence="4">
    <location>
        <begin position="1"/>
        <end position="20"/>
    </location>
</feature>
<comment type="function">
    <text evidence="1">May be involved in the biogenesis of curli organelles.</text>
</comment>
<protein>
    <recommendedName>
        <fullName evidence="2">Curli production assembly/transport component CsgE</fullName>
    </recommendedName>
</protein>
<evidence type="ECO:0000256" key="4">
    <source>
        <dbReference type="SAM" id="SignalP"/>
    </source>
</evidence>
<evidence type="ECO:0000313" key="5">
    <source>
        <dbReference type="EMBL" id="OFA08558.1"/>
    </source>
</evidence>
<dbReference type="RefSeq" id="WP_070246409.1">
    <property type="nucleotide sequence ID" value="NZ_LROM01000047.1"/>
</dbReference>
<evidence type="ECO:0000256" key="1">
    <source>
        <dbReference type="ARBA" id="ARBA00003989"/>
    </source>
</evidence>
<gene>
    <name evidence="5" type="ORF">DUPY_06870</name>
</gene>
<accession>A0A1E7X670</accession>
<dbReference type="AlphaFoldDB" id="A0A1E7X670"/>
<dbReference type="PATRIC" id="fig|762836.4.peg.730"/>
<organism evidence="5 6">
    <name type="scientific">Duganella phyllosphaerae</name>
    <dbReference type="NCBI Taxonomy" id="762836"/>
    <lineage>
        <taxon>Bacteria</taxon>
        <taxon>Pseudomonadati</taxon>
        <taxon>Pseudomonadota</taxon>
        <taxon>Betaproteobacteria</taxon>
        <taxon>Burkholderiales</taxon>
        <taxon>Oxalobacteraceae</taxon>
        <taxon>Telluria group</taxon>
        <taxon>Duganella</taxon>
    </lineage>
</organism>
<keyword evidence="3 4" id="KW-0732">Signal</keyword>
<comment type="caution">
    <text evidence="5">The sequence shown here is derived from an EMBL/GenBank/DDBJ whole genome shotgun (WGS) entry which is preliminary data.</text>
</comment>
<dbReference type="EMBL" id="LROM01000047">
    <property type="protein sequence ID" value="OFA08558.1"/>
    <property type="molecule type" value="Genomic_DNA"/>
</dbReference>
<sequence>MFLRVMFIAATALFSMRAFAANPEPPRATGVVTVQTITTAGHDFSQHFLAAWRDQDGSDQVTLAIRERPSARFGSEVWIDYAQRTVLQLRLPPARAALPELAANAVQHVWATVQRTDAERKLFHDADLAPDEF</sequence>